<sequence>MMLQIFYRAIIPFTVMSFISLILLLQEKNYQAKGTFITSLIILILGLSSFIYEINTLNLKQKTIVHFVLMLVTIYPILLLSGWFKLNVFLDYLKVFGIFISFGVAFWIIFLLISKLTTK</sequence>
<dbReference type="EMBL" id="JARGCK010000030">
    <property type="protein sequence ID" value="MDK9867173.1"/>
    <property type="molecule type" value="Genomic_DNA"/>
</dbReference>
<keyword evidence="1" id="KW-0812">Transmembrane</keyword>
<reference evidence="3" key="2">
    <citation type="submission" date="2015-11" db="EMBL/GenBank/DDBJ databases">
        <authorList>
            <person name="Wolfe B.E."/>
        </authorList>
    </citation>
    <scope>NUCLEOTIDE SEQUENCE</scope>
    <source>
        <strain evidence="3">738_7</strain>
    </source>
</reference>
<reference evidence="2" key="3">
    <citation type="journal article" date="2023" name="Int. J. Mol. Sci.">
        <title>Antibiotic Resistance/Susceptibility Profiles of Staphylococcus equorum Strains from Cheese, and Genome Analysis for Antibiotic Resistance Genes.</title>
        <authorList>
            <person name="Vazquez L."/>
            <person name="Srednik M.E."/>
            <person name="Rodriguez J."/>
            <person name="Florez A.B."/>
            <person name="Mayo B."/>
        </authorList>
    </citation>
    <scope>NUCLEOTIDE SEQUENCE</scope>
    <source>
        <strain evidence="2">5A3I</strain>
    </source>
</reference>
<dbReference type="Proteomes" id="UP001174037">
    <property type="component" value="Unassembled WGS sequence"/>
</dbReference>
<dbReference type="AlphaFoldDB" id="A0AAP7IB76"/>
<dbReference type="InterPro" id="IPR021560">
    <property type="entry name" value="DUF3021"/>
</dbReference>
<protein>
    <submittedName>
        <fullName evidence="2">DUF3021 family protein</fullName>
    </submittedName>
</protein>
<feature type="transmembrane region" description="Helical" evidence="1">
    <location>
        <begin position="32"/>
        <end position="52"/>
    </location>
</feature>
<dbReference type="Proteomes" id="UP000095464">
    <property type="component" value="Unassembled WGS sequence"/>
</dbReference>
<comment type="caution">
    <text evidence="3">The sequence shown here is derived from an EMBL/GenBank/DDBJ whole genome shotgun (WGS) entry which is preliminary data.</text>
</comment>
<feature type="transmembrane region" description="Helical" evidence="1">
    <location>
        <begin position="92"/>
        <end position="113"/>
    </location>
</feature>
<dbReference type="RefSeq" id="WP_002512575.1">
    <property type="nucleotide sequence ID" value="NZ_JARGCC010000017.1"/>
</dbReference>
<reference evidence="2" key="4">
    <citation type="submission" date="2023-03" db="EMBL/GenBank/DDBJ databases">
        <authorList>
            <person name="Vazquez L."/>
            <person name="Rodriguez J."/>
            <person name="Mayo B."/>
            <person name="Florez A.B."/>
        </authorList>
    </citation>
    <scope>NUCLEOTIDE SEQUENCE</scope>
    <source>
        <strain evidence="2">5A3I</strain>
    </source>
</reference>
<evidence type="ECO:0000313" key="3">
    <source>
        <dbReference type="EMBL" id="OEK52896.1"/>
    </source>
</evidence>
<organism evidence="3 4">
    <name type="scientific">Staphylococcus equorum</name>
    <dbReference type="NCBI Taxonomy" id="246432"/>
    <lineage>
        <taxon>Bacteria</taxon>
        <taxon>Bacillati</taxon>
        <taxon>Bacillota</taxon>
        <taxon>Bacilli</taxon>
        <taxon>Bacillales</taxon>
        <taxon>Staphylococcaceae</taxon>
        <taxon>Staphylococcus</taxon>
    </lineage>
</organism>
<feature type="transmembrane region" description="Helical" evidence="1">
    <location>
        <begin position="5"/>
        <end position="26"/>
    </location>
</feature>
<dbReference type="Pfam" id="PF11457">
    <property type="entry name" value="DUF3021"/>
    <property type="match status" value="1"/>
</dbReference>
<reference evidence="4" key="1">
    <citation type="submission" date="2015-11" db="EMBL/GenBank/DDBJ databases">
        <title>Genomic diversity of Staphylococcus saprophyticus strains from urinary tract infections, animal surfaces, and fermented foods.</title>
        <authorList>
            <person name="Wolfe B.E."/>
        </authorList>
    </citation>
    <scope>NUCLEOTIDE SEQUENCE [LARGE SCALE GENOMIC DNA]</scope>
    <source>
        <strain evidence="4">738_7</strain>
    </source>
</reference>
<keyword evidence="1" id="KW-0472">Membrane</keyword>
<dbReference type="EMBL" id="LNPX01000047">
    <property type="protein sequence ID" value="OEK52896.1"/>
    <property type="molecule type" value="Genomic_DNA"/>
</dbReference>
<accession>A0AAP7IB76</accession>
<evidence type="ECO:0000256" key="1">
    <source>
        <dbReference type="SAM" id="Phobius"/>
    </source>
</evidence>
<feature type="transmembrane region" description="Helical" evidence="1">
    <location>
        <begin position="64"/>
        <end position="86"/>
    </location>
</feature>
<keyword evidence="1" id="KW-1133">Transmembrane helix</keyword>
<name>A0AAP7IB76_9STAP</name>
<gene>
    <name evidence="3" type="ORF">ASS94_11325</name>
    <name evidence="2" type="ORF">P1A27_14685</name>
</gene>
<evidence type="ECO:0000313" key="4">
    <source>
        <dbReference type="Proteomes" id="UP000095464"/>
    </source>
</evidence>
<proteinExistence type="predicted"/>
<evidence type="ECO:0000313" key="2">
    <source>
        <dbReference type="EMBL" id="MDK9867173.1"/>
    </source>
</evidence>